<keyword evidence="1" id="KW-0472">Membrane</keyword>
<name>A0ABV6DPY5_9BACL</name>
<dbReference type="SMART" id="SM00257">
    <property type="entry name" value="LysM"/>
    <property type="match status" value="1"/>
</dbReference>
<evidence type="ECO:0000313" key="3">
    <source>
        <dbReference type="EMBL" id="MFC0214709.1"/>
    </source>
</evidence>
<keyword evidence="1" id="KW-0812">Transmembrane</keyword>
<dbReference type="RefSeq" id="WP_377472119.1">
    <property type="nucleotide sequence ID" value="NZ_JBHLWN010000077.1"/>
</dbReference>
<feature type="transmembrane region" description="Helical" evidence="1">
    <location>
        <begin position="29"/>
        <end position="50"/>
    </location>
</feature>
<dbReference type="EMBL" id="JBHLWN010000077">
    <property type="protein sequence ID" value="MFC0214709.1"/>
    <property type="molecule type" value="Genomic_DNA"/>
</dbReference>
<evidence type="ECO:0000313" key="4">
    <source>
        <dbReference type="Proteomes" id="UP001589776"/>
    </source>
</evidence>
<dbReference type="CDD" id="cd00118">
    <property type="entry name" value="LysM"/>
    <property type="match status" value="1"/>
</dbReference>
<sequence>MQYAVYQPAVSRSNTSEGRHTSKFIRRKFLFRFTIMFAIILTVVTIGAIVQANAGTDGKGTYVPEGSASAATNLMQSQALVSTTDQTVIVEQGDTLWDIAQEHAPKGMDVRSYIERIKRVNQLNGSSLKVGQQLLLP</sequence>
<dbReference type="PROSITE" id="PS51782">
    <property type="entry name" value="LYSM"/>
    <property type="match status" value="1"/>
</dbReference>
<reference evidence="3 4" key="1">
    <citation type="submission" date="2024-09" db="EMBL/GenBank/DDBJ databases">
        <authorList>
            <person name="Sun Q."/>
            <person name="Mori K."/>
        </authorList>
    </citation>
    <scope>NUCLEOTIDE SEQUENCE [LARGE SCALE GENOMIC DNA]</scope>
    <source>
        <strain evidence="3 4">CCM 7759</strain>
    </source>
</reference>
<dbReference type="SUPFAM" id="SSF54106">
    <property type="entry name" value="LysM domain"/>
    <property type="match status" value="1"/>
</dbReference>
<gene>
    <name evidence="3" type="ORF">ACFFK0_20080</name>
</gene>
<proteinExistence type="predicted"/>
<dbReference type="Gene3D" id="3.10.350.10">
    <property type="entry name" value="LysM domain"/>
    <property type="match status" value="1"/>
</dbReference>
<dbReference type="InterPro" id="IPR018392">
    <property type="entry name" value="LysM"/>
</dbReference>
<organism evidence="3 4">
    <name type="scientific">Paenibacillus chartarius</name>
    <dbReference type="NCBI Taxonomy" id="747481"/>
    <lineage>
        <taxon>Bacteria</taxon>
        <taxon>Bacillati</taxon>
        <taxon>Bacillota</taxon>
        <taxon>Bacilli</taxon>
        <taxon>Bacillales</taxon>
        <taxon>Paenibacillaceae</taxon>
        <taxon>Paenibacillus</taxon>
    </lineage>
</organism>
<keyword evidence="4" id="KW-1185">Reference proteome</keyword>
<evidence type="ECO:0000259" key="2">
    <source>
        <dbReference type="PROSITE" id="PS51782"/>
    </source>
</evidence>
<evidence type="ECO:0000256" key="1">
    <source>
        <dbReference type="SAM" id="Phobius"/>
    </source>
</evidence>
<feature type="domain" description="LysM" evidence="2">
    <location>
        <begin position="86"/>
        <end position="136"/>
    </location>
</feature>
<keyword evidence="1" id="KW-1133">Transmembrane helix</keyword>
<protein>
    <submittedName>
        <fullName evidence="3">LysM peptidoglycan-binding domain-containing protein</fullName>
    </submittedName>
</protein>
<dbReference type="InterPro" id="IPR036779">
    <property type="entry name" value="LysM_dom_sf"/>
</dbReference>
<accession>A0ABV6DPY5</accession>
<dbReference type="Pfam" id="PF01476">
    <property type="entry name" value="LysM"/>
    <property type="match status" value="1"/>
</dbReference>
<dbReference type="Proteomes" id="UP001589776">
    <property type="component" value="Unassembled WGS sequence"/>
</dbReference>
<comment type="caution">
    <text evidence="3">The sequence shown here is derived from an EMBL/GenBank/DDBJ whole genome shotgun (WGS) entry which is preliminary data.</text>
</comment>